<proteinExistence type="predicted"/>
<keyword evidence="1" id="KW-0378">Hydrolase</keyword>
<protein>
    <submittedName>
        <fullName evidence="1">HAD family hydrolase</fullName>
    </submittedName>
</protein>
<dbReference type="InterPro" id="IPR023214">
    <property type="entry name" value="HAD_sf"/>
</dbReference>
<gene>
    <name evidence="1" type="ORF">GCM10023257_58690</name>
</gene>
<sequence>MPTRLQHVRLVALNIDGVLLNDTFSPVIHQFITSRGGAYTADVERRIFSQPRSIAGPELAAAAGLDVSGAEALRQYFEARAHHLEKHPVEMTAGAVGLLERLAALDVPVVCYGGLGREHFDAHLGSSADFFSPPHYVCTDTVRPGLKEIAVDHFGLPPDRALFIDDVARVAEEARRLATPFIGHPSSYPASFQRQLMREAGVRHLVASLDEVDEDLLLRVDAEAAAGTCWDGPS</sequence>
<dbReference type="SUPFAM" id="SSF56784">
    <property type="entry name" value="HAD-like"/>
    <property type="match status" value="1"/>
</dbReference>
<comment type="caution">
    <text evidence="1">The sequence shown here is derived from an EMBL/GenBank/DDBJ whole genome shotgun (WGS) entry which is preliminary data.</text>
</comment>
<dbReference type="EMBL" id="BAABIV010000028">
    <property type="protein sequence ID" value="GAA5005338.1"/>
    <property type="molecule type" value="Genomic_DNA"/>
</dbReference>
<name>A0ABP9IPK0_9ACTN</name>
<organism evidence="1 2">
    <name type="scientific">Streptomyces hyderabadensis</name>
    <dbReference type="NCBI Taxonomy" id="598549"/>
    <lineage>
        <taxon>Bacteria</taxon>
        <taxon>Bacillati</taxon>
        <taxon>Actinomycetota</taxon>
        <taxon>Actinomycetes</taxon>
        <taxon>Kitasatosporales</taxon>
        <taxon>Streptomycetaceae</taxon>
        <taxon>Streptomyces</taxon>
    </lineage>
</organism>
<dbReference type="Proteomes" id="UP001500610">
    <property type="component" value="Unassembled WGS sequence"/>
</dbReference>
<reference evidence="2" key="1">
    <citation type="journal article" date="2019" name="Int. J. Syst. Evol. Microbiol.">
        <title>The Global Catalogue of Microorganisms (GCM) 10K type strain sequencing project: providing services to taxonomists for standard genome sequencing and annotation.</title>
        <authorList>
            <consortium name="The Broad Institute Genomics Platform"/>
            <consortium name="The Broad Institute Genome Sequencing Center for Infectious Disease"/>
            <person name="Wu L."/>
            <person name="Ma J."/>
        </authorList>
    </citation>
    <scope>NUCLEOTIDE SEQUENCE [LARGE SCALE GENOMIC DNA]</scope>
    <source>
        <strain evidence="2">JCM 17657</strain>
    </source>
</reference>
<evidence type="ECO:0000313" key="1">
    <source>
        <dbReference type="EMBL" id="GAA5005338.1"/>
    </source>
</evidence>
<evidence type="ECO:0000313" key="2">
    <source>
        <dbReference type="Proteomes" id="UP001500610"/>
    </source>
</evidence>
<dbReference type="RefSeq" id="WP_226030630.1">
    <property type="nucleotide sequence ID" value="NZ_BAABIV010000028.1"/>
</dbReference>
<dbReference type="InterPro" id="IPR036412">
    <property type="entry name" value="HAD-like_sf"/>
</dbReference>
<accession>A0ABP9IPK0</accession>
<keyword evidence="2" id="KW-1185">Reference proteome</keyword>
<dbReference type="GO" id="GO:0016787">
    <property type="term" value="F:hydrolase activity"/>
    <property type="evidence" value="ECO:0007669"/>
    <property type="project" value="UniProtKB-KW"/>
</dbReference>
<dbReference type="Gene3D" id="3.40.50.1000">
    <property type="entry name" value="HAD superfamily/HAD-like"/>
    <property type="match status" value="1"/>
</dbReference>